<dbReference type="NCBIfam" id="TIGR01575">
    <property type="entry name" value="rimI"/>
    <property type="match status" value="1"/>
</dbReference>
<dbReference type="PANTHER" id="PTHR43420">
    <property type="entry name" value="ACETYLTRANSFERASE"/>
    <property type="match status" value="1"/>
</dbReference>
<feature type="binding site" evidence="5">
    <location>
        <position position="102"/>
    </location>
    <ligand>
        <name>acetyl-CoA</name>
        <dbReference type="ChEBI" id="CHEBI:57288"/>
    </ligand>
</feature>
<organism evidence="8 9">
    <name type="scientific">Microbulbifer rhizosphaerae</name>
    <dbReference type="NCBI Taxonomy" id="1562603"/>
    <lineage>
        <taxon>Bacteria</taxon>
        <taxon>Pseudomonadati</taxon>
        <taxon>Pseudomonadota</taxon>
        <taxon>Gammaproteobacteria</taxon>
        <taxon>Cellvibrionales</taxon>
        <taxon>Microbulbiferaceae</taxon>
        <taxon>Microbulbifer</taxon>
    </lineage>
</organism>
<dbReference type="AlphaFoldDB" id="A0A7W4Z9D6"/>
<dbReference type="Pfam" id="PF00583">
    <property type="entry name" value="Acetyltransf_1"/>
    <property type="match status" value="1"/>
</dbReference>
<dbReference type="InterPro" id="IPR000182">
    <property type="entry name" value="GNAT_dom"/>
</dbReference>
<feature type="active site" description="Proton donor" evidence="5">
    <location>
        <position position="109"/>
    </location>
</feature>
<evidence type="ECO:0000259" key="7">
    <source>
        <dbReference type="PROSITE" id="PS51186"/>
    </source>
</evidence>
<feature type="domain" description="N-acetyltransferase" evidence="7">
    <location>
        <begin position="1"/>
        <end position="141"/>
    </location>
</feature>
<evidence type="ECO:0000256" key="4">
    <source>
        <dbReference type="ARBA" id="ARBA00023315"/>
    </source>
</evidence>
<dbReference type="PROSITE" id="PS51186">
    <property type="entry name" value="GNAT"/>
    <property type="match status" value="1"/>
</dbReference>
<reference evidence="8 9" key="1">
    <citation type="submission" date="2020-08" db="EMBL/GenBank/DDBJ databases">
        <title>Genomic Encyclopedia of Type Strains, Phase III (KMG-III): the genomes of soil and plant-associated and newly described type strains.</title>
        <authorList>
            <person name="Whitman W."/>
        </authorList>
    </citation>
    <scope>NUCLEOTIDE SEQUENCE [LARGE SCALE GENOMIC DNA]</scope>
    <source>
        <strain evidence="8 9">CECT 8799</strain>
    </source>
</reference>
<dbReference type="EC" id="2.3.1.266" evidence="5 6"/>
<comment type="catalytic activity">
    <reaction evidence="5 6">
        <text>N-terminal L-alanyl-[ribosomal protein bS18] + acetyl-CoA = N-terminal N(alpha)-acetyl-L-alanyl-[ribosomal protein bS18] + CoA + H(+)</text>
        <dbReference type="Rhea" id="RHEA:43756"/>
        <dbReference type="Rhea" id="RHEA-COMP:10676"/>
        <dbReference type="Rhea" id="RHEA-COMP:10677"/>
        <dbReference type="ChEBI" id="CHEBI:15378"/>
        <dbReference type="ChEBI" id="CHEBI:57287"/>
        <dbReference type="ChEBI" id="CHEBI:57288"/>
        <dbReference type="ChEBI" id="CHEBI:64718"/>
        <dbReference type="ChEBI" id="CHEBI:83683"/>
        <dbReference type="EC" id="2.3.1.266"/>
    </reaction>
</comment>
<name>A0A7W4Z9D6_9GAMM</name>
<dbReference type="Proteomes" id="UP000535937">
    <property type="component" value="Unassembled WGS sequence"/>
</dbReference>
<feature type="active site" description="Proton acceptor" evidence="5">
    <location>
        <position position="97"/>
    </location>
</feature>
<evidence type="ECO:0000256" key="1">
    <source>
        <dbReference type="ARBA" id="ARBA00005395"/>
    </source>
</evidence>
<dbReference type="CDD" id="cd04301">
    <property type="entry name" value="NAT_SF"/>
    <property type="match status" value="1"/>
</dbReference>
<keyword evidence="2 5" id="KW-0963">Cytoplasm</keyword>
<sequence>MSADDIAAVHTNEILAYSHPWTQDVFHDCLTNGCSCLVAETDNKIVGHGIMSAPFGQARIFNICIAPQWQGRGFGRLMVEHMLDVGRKYGAQIAFLEVRPSNVNAIRLYKSIGFSEVGRRRNYYPAEDSREDAIVMALPLTSGTAGFCSALRPRC</sequence>
<evidence type="ECO:0000256" key="6">
    <source>
        <dbReference type="RuleBase" id="RU363094"/>
    </source>
</evidence>
<keyword evidence="9" id="KW-1185">Reference proteome</keyword>
<evidence type="ECO:0000313" key="9">
    <source>
        <dbReference type="Proteomes" id="UP000535937"/>
    </source>
</evidence>
<dbReference type="GO" id="GO:0008999">
    <property type="term" value="F:protein-N-terminal-alanine acetyltransferase activity"/>
    <property type="evidence" value="ECO:0007669"/>
    <property type="project" value="UniProtKB-UniRule"/>
</dbReference>
<protein>
    <recommendedName>
        <fullName evidence="5 6">[Ribosomal protein bS18]-alanine N-acetyltransferase</fullName>
        <ecNumber evidence="5 6">2.3.1.266</ecNumber>
    </recommendedName>
</protein>
<dbReference type="PANTHER" id="PTHR43420:SF51">
    <property type="entry name" value="PEPTIDYL-LYSINE N-ACETYLTRANSFERASE YIAC"/>
    <property type="match status" value="1"/>
</dbReference>
<evidence type="ECO:0000256" key="2">
    <source>
        <dbReference type="ARBA" id="ARBA00022490"/>
    </source>
</evidence>
<evidence type="ECO:0000256" key="3">
    <source>
        <dbReference type="ARBA" id="ARBA00022679"/>
    </source>
</evidence>
<comment type="function">
    <text evidence="5 6">Acetylates the N-terminal alanine of ribosomal protein bS18.</text>
</comment>
<dbReference type="Gene3D" id="3.40.630.30">
    <property type="match status" value="1"/>
</dbReference>
<dbReference type="InterPro" id="IPR006464">
    <property type="entry name" value="AcTrfase_RimI/Ard1"/>
</dbReference>
<dbReference type="InterPro" id="IPR050680">
    <property type="entry name" value="YpeA/RimI_acetyltransf"/>
</dbReference>
<dbReference type="HAMAP" id="MF_02210">
    <property type="entry name" value="RimI"/>
    <property type="match status" value="1"/>
</dbReference>
<keyword evidence="3 5" id="KW-0808">Transferase</keyword>
<comment type="caution">
    <text evidence="8">The sequence shown here is derived from an EMBL/GenBank/DDBJ whole genome shotgun (WGS) entry which is preliminary data.</text>
</comment>
<keyword evidence="4 5" id="KW-0012">Acyltransferase</keyword>
<evidence type="ECO:0000256" key="5">
    <source>
        <dbReference type="HAMAP-Rule" id="MF_02210"/>
    </source>
</evidence>
<comment type="subcellular location">
    <subcellularLocation>
        <location evidence="5 6">Cytoplasm</location>
    </subcellularLocation>
</comment>
<evidence type="ECO:0000313" key="8">
    <source>
        <dbReference type="EMBL" id="MBB3060134.1"/>
    </source>
</evidence>
<gene>
    <name evidence="5" type="primary">rimI</name>
    <name evidence="8" type="ORF">FHS09_000947</name>
</gene>
<comment type="caution">
    <text evidence="5">Lacks conserved residue(s) required for the propagation of feature annotation.</text>
</comment>
<dbReference type="InterPro" id="IPR043690">
    <property type="entry name" value="RimI"/>
</dbReference>
<proteinExistence type="inferred from homology"/>
<comment type="similarity">
    <text evidence="1 5 6">Belongs to the acetyltransferase family. RimI subfamily.</text>
</comment>
<dbReference type="EMBL" id="JACHWZ010000003">
    <property type="protein sequence ID" value="MBB3060134.1"/>
    <property type="molecule type" value="Genomic_DNA"/>
</dbReference>
<accession>A0A7W4Z9D6</accession>
<dbReference type="SUPFAM" id="SSF55729">
    <property type="entry name" value="Acyl-CoA N-acyltransferases (Nat)"/>
    <property type="match status" value="1"/>
</dbReference>
<dbReference type="GO" id="GO:0005737">
    <property type="term" value="C:cytoplasm"/>
    <property type="evidence" value="ECO:0007669"/>
    <property type="project" value="UniProtKB-SubCell"/>
</dbReference>
<dbReference type="InterPro" id="IPR016181">
    <property type="entry name" value="Acyl_CoA_acyltransferase"/>
</dbReference>